<dbReference type="PANTHER" id="PTHR38031">
    <property type="entry name" value="SULFUR CARRIER PROTEIN SLR0821-RELATED"/>
    <property type="match status" value="1"/>
</dbReference>
<dbReference type="Pfam" id="PF02597">
    <property type="entry name" value="ThiS"/>
    <property type="match status" value="1"/>
</dbReference>
<dbReference type="PANTHER" id="PTHR38031:SF1">
    <property type="entry name" value="SULFUR CARRIER PROTEIN CYSO"/>
    <property type="match status" value="1"/>
</dbReference>
<evidence type="ECO:0008006" key="2">
    <source>
        <dbReference type="Google" id="ProtNLM"/>
    </source>
</evidence>
<dbReference type="InterPro" id="IPR052045">
    <property type="entry name" value="Sulfur_Carrier/Prot_Modifier"/>
</dbReference>
<dbReference type="Gene3D" id="3.10.20.30">
    <property type="match status" value="1"/>
</dbReference>
<comment type="caution">
    <text evidence="1">The sequence shown here is derived from an EMBL/GenBank/DDBJ whole genome shotgun (WGS) entry which is preliminary data.</text>
</comment>
<dbReference type="EMBL" id="BARU01036089">
    <property type="protein sequence ID" value="GAH87683.1"/>
    <property type="molecule type" value="Genomic_DNA"/>
</dbReference>
<protein>
    <recommendedName>
        <fullName evidence="2">ThiS family protein</fullName>
    </recommendedName>
</protein>
<reference evidence="1" key="1">
    <citation type="journal article" date="2014" name="Front. Microbiol.">
        <title>High frequency of phylogenetically diverse reductive dehalogenase-homologous genes in deep subseafloor sedimentary metagenomes.</title>
        <authorList>
            <person name="Kawai M."/>
            <person name="Futagami T."/>
            <person name="Toyoda A."/>
            <person name="Takaki Y."/>
            <person name="Nishi S."/>
            <person name="Hori S."/>
            <person name="Arai W."/>
            <person name="Tsubouchi T."/>
            <person name="Morono Y."/>
            <person name="Uchiyama I."/>
            <person name="Ito T."/>
            <person name="Fujiyama A."/>
            <person name="Inagaki F."/>
            <person name="Takami H."/>
        </authorList>
    </citation>
    <scope>NUCLEOTIDE SEQUENCE</scope>
    <source>
        <strain evidence="1">Expedition CK06-06</strain>
    </source>
</reference>
<sequence>MSIKISIPSYMQSYTNNTEVVEVNGSTVGECLNHLIKQFPGMKKQLFSKNGNLFGDIIISINGKSAYPEQLAKPVTDGDELDIVFIIGGG</sequence>
<dbReference type="AlphaFoldDB" id="X1L0G8"/>
<dbReference type="InterPro" id="IPR016155">
    <property type="entry name" value="Mopterin_synth/thiamin_S_b"/>
</dbReference>
<dbReference type="InterPro" id="IPR012675">
    <property type="entry name" value="Beta-grasp_dom_sf"/>
</dbReference>
<evidence type="ECO:0000313" key="1">
    <source>
        <dbReference type="EMBL" id="GAH87683.1"/>
    </source>
</evidence>
<dbReference type="InterPro" id="IPR003749">
    <property type="entry name" value="ThiS/MoaD-like"/>
</dbReference>
<accession>X1L0G8</accession>
<proteinExistence type="predicted"/>
<gene>
    <name evidence="1" type="ORF">S03H2_56427</name>
</gene>
<dbReference type="SUPFAM" id="SSF54285">
    <property type="entry name" value="MoaD/ThiS"/>
    <property type="match status" value="1"/>
</dbReference>
<dbReference type="CDD" id="cd17040">
    <property type="entry name" value="Ubl_MoaD_like"/>
    <property type="match status" value="1"/>
</dbReference>
<name>X1L0G8_9ZZZZ</name>
<organism evidence="1">
    <name type="scientific">marine sediment metagenome</name>
    <dbReference type="NCBI Taxonomy" id="412755"/>
    <lineage>
        <taxon>unclassified sequences</taxon>
        <taxon>metagenomes</taxon>
        <taxon>ecological metagenomes</taxon>
    </lineage>
</organism>